<keyword evidence="7" id="KW-0472">Membrane</keyword>
<feature type="domain" description="SAC" evidence="8">
    <location>
        <begin position="132"/>
        <end position="461"/>
    </location>
</feature>
<keyword evidence="7" id="KW-1133">Transmembrane helix</keyword>
<dbReference type="EC" id="3.1.3.64" evidence="1"/>
<evidence type="ECO:0000259" key="8">
    <source>
        <dbReference type="PROSITE" id="PS50275"/>
    </source>
</evidence>
<feature type="transmembrane region" description="Helical" evidence="7">
    <location>
        <begin position="537"/>
        <end position="556"/>
    </location>
</feature>
<dbReference type="AlphaFoldDB" id="A0A146MFD0"/>
<dbReference type="InterPro" id="IPR002013">
    <property type="entry name" value="SAC_dom"/>
</dbReference>
<evidence type="ECO:0000256" key="4">
    <source>
        <dbReference type="ARBA" id="ARBA00040795"/>
    </source>
</evidence>
<reference evidence="9" key="1">
    <citation type="journal article" date="2016" name="Gigascience">
        <title>De novo construction of an expanded transcriptome assembly for the western tarnished plant bug, Lygus hesperus.</title>
        <authorList>
            <person name="Tassone E.E."/>
            <person name="Geib S.M."/>
            <person name="Hall B."/>
            <person name="Fabrick J.A."/>
            <person name="Brent C.S."/>
            <person name="Hull J.J."/>
        </authorList>
    </citation>
    <scope>NUCLEOTIDE SEQUENCE</scope>
</reference>
<dbReference type="PANTHER" id="PTHR45662">
    <property type="entry name" value="PHOSPHATIDYLINOSITIDE PHOSPHATASE SAC1"/>
    <property type="match status" value="1"/>
</dbReference>
<dbReference type="GO" id="GO:0005783">
    <property type="term" value="C:endoplasmic reticulum"/>
    <property type="evidence" value="ECO:0007669"/>
    <property type="project" value="TreeGrafter"/>
</dbReference>
<dbReference type="Pfam" id="PF02383">
    <property type="entry name" value="Syja_N"/>
    <property type="match status" value="1"/>
</dbReference>
<dbReference type="GO" id="GO:0046856">
    <property type="term" value="P:phosphatidylinositol dephosphorylation"/>
    <property type="evidence" value="ECO:0007669"/>
    <property type="project" value="TreeGrafter"/>
</dbReference>
<dbReference type="GO" id="GO:0043812">
    <property type="term" value="F:phosphatidylinositol-4-phosphate phosphatase activity"/>
    <property type="evidence" value="ECO:0007669"/>
    <property type="project" value="TreeGrafter"/>
</dbReference>
<gene>
    <name evidence="9" type="primary">sacm1l</name>
    <name evidence="9" type="ORF">g.73981</name>
</gene>
<proteinExistence type="predicted"/>
<dbReference type="GO" id="GO:0004438">
    <property type="term" value="F:phosphatidylinositol-3-phosphate phosphatase activity"/>
    <property type="evidence" value="ECO:0007669"/>
    <property type="project" value="UniProtKB-EC"/>
</dbReference>
<comment type="catalytic activity">
    <reaction evidence="3">
        <text>a 1,2-diacyl-sn-glycero-3-phospho-(1D-myo-inositol 4-phosphate) + H2O = a 1,2-diacyl-sn-glycero-3-phospho-(1D-myo-inositol) + phosphate</text>
        <dbReference type="Rhea" id="RHEA:55652"/>
        <dbReference type="ChEBI" id="CHEBI:15377"/>
        <dbReference type="ChEBI" id="CHEBI:43474"/>
        <dbReference type="ChEBI" id="CHEBI:57880"/>
        <dbReference type="ChEBI" id="CHEBI:58178"/>
    </reaction>
    <physiologicalReaction direction="left-to-right" evidence="3">
        <dbReference type="Rhea" id="RHEA:55653"/>
    </physiologicalReaction>
</comment>
<protein>
    <recommendedName>
        <fullName evidence="4">Phosphatidylinositol-3-phosphatase SAC1</fullName>
        <ecNumber evidence="1">3.1.3.64</ecNumber>
    </recommendedName>
    <alternativeName>
        <fullName evidence="6">Phosphatidylinositol-4-phosphate phosphatase</fullName>
    </alternativeName>
    <alternativeName>
        <fullName evidence="5">Suppressor of actin mutations 1-like protein</fullName>
    </alternativeName>
</protein>
<comment type="catalytic activity">
    <reaction evidence="2">
        <text>a 1,2-diacyl-sn-glycero-3-phospho-(1D-myo-inositol-3-phosphate) + H2O = a 1,2-diacyl-sn-glycero-3-phospho-(1D-myo-inositol) + phosphate</text>
        <dbReference type="Rhea" id="RHEA:12316"/>
        <dbReference type="ChEBI" id="CHEBI:15377"/>
        <dbReference type="ChEBI" id="CHEBI:43474"/>
        <dbReference type="ChEBI" id="CHEBI:57880"/>
        <dbReference type="ChEBI" id="CHEBI:58088"/>
        <dbReference type="EC" id="3.1.3.64"/>
    </reaction>
    <physiologicalReaction direction="left-to-right" evidence="2">
        <dbReference type="Rhea" id="RHEA:12317"/>
    </physiologicalReaction>
</comment>
<feature type="transmembrane region" description="Helical" evidence="7">
    <location>
        <begin position="563"/>
        <end position="583"/>
    </location>
</feature>
<evidence type="ECO:0000313" key="9">
    <source>
        <dbReference type="EMBL" id="JAQ18179.1"/>
    </source>
</evidence>
<evidence type="ECO:0000256" key="1">
    <source>
        <dbReference type="ARBA" id="ARBA00013038"/>
    </source>
</evidence>
<evidence type="ECO:0000256" key="2">
    <source>
        <dbReference type="ARBA" id="ARBA00036631"/>
    </source>
</evidence>
<sequence>MTGPIKKHSVTGVYDDLRLLTTEEKFFLLPANTPENVLVIDRVTEEIKLESAKTPLPANASEARITGILGTIKLISCNYLVVVTERVKVGENQNGSNVIWKVKKVNLVSFAKSTTHLSSDQNRLNNEYIMMFQNVFSSNDFYFSYTYDLSHSVQRLQHLSPDQLSNSMLRRGEQRFVWNSYLLSDFNAVEGTGRFLLPIINGFVGIEKCVVNGQAFTITLISRRSKLRAGLRLFTRGVDSQGNVANFVESEMIVETRSERASFVQTRGSMPFFWQQWPNLKYKPKPAVIPTENHLDAFNKHFEAQQIEYGRQILVNLVDQKGSEGKLEQFYKDLCVQSGNTNIKYEAFDFHCECSKMRWERLSILIDRMSQDQEEMGYTLTINDEKVVSYQDGVFRTNCIDCLDRTNVVQSMIARRALTDILKKLNILKAGEAVKDHAGLEMAFRGLWTDNADAISVQYSGTGALKTDFTRTGIRSHTGMLQDLTRSAMRYYRNNLCQGSLQDGLDLFLGNYRVASGEGITVPSPLDDIKDWKYNTFPLVLLVAIAMFFANLITPVEYETSTLLCLIFWGSMVAFTLSTIFVYGKDFVDYPKLATRYPSSITRA</sequence>
<name>A0A146MFD0_LYGHE</name>
<keyword evidence="7" id="KW-0812">Transmembrane</keyword>
<dbReference type="EMBL" id="GDHC01000450">
    <property type="protein sequence ID" value="JAQ18179.1"/>
    <property type="molecule type" value="Transcribed_RNA"/>
</dbReference>
<organism evidence="9">
    <name type="scientific">Lygus hesperus</name>
    <name type="common">Western plant bug</name>
    <dbReference type="NCBI Taxonomy" id="30085"/>
    <lineage>
        <taxon>Eukaryota</taxon>
        <taxon>Metazoa</taxon>
        <taxon>Ecdysozoa</taxon>
        <taxon>Arthropoda</taxon>
        <taxon>Hexapoda</taxon>
        <taxon>Insecta</taxon>
        <taxon>Pterygota</taxon>
        <taxon>Neoptera</taxon>
        <taxon>Paraneoptera</taxon>
        <taxon>Hemiptera</taxon>
        <taxon>Heteroptera</taxon>
        <taxon>Panheteroptera</taxon>
        <taxon>Cimicomorpha</taxon>
        <taxon>Miridae</taxon>
        <taxon>Mirini</taxon>
        <taxon>Lygus</taxon>
    </lineage>
</organism>
<dbReference type="PANTHER" id="PTHR45662:SF2">
    <property type="entry name" value="PHOSPHATIDYLINOSITOL-3-PHOSPHATASE SAC1"/>
    <property type="match status" value="1"/>
</dbReference>
<evidence type="ECO:0000256" key="7">
    <source>
        <dbReference type="SAM" id="Phobius"/>
    </source>
</evidence>
<dbReference type="PROSITE" id="PS50275">
    <property type="entry name" value="SAC"/>
    <property type="match status" value="1"/>
</dbReference>
<evidence type="ECO:0000256" key="5">
    <source>
        <dbReference type="ARBA" id="ARBA00041396"/>
    </source>
</evidence>
<evidence type="ECO:0000256" key="6">
    <source>
        <dbReference type="ARBA" id="ARBA00041911"/>
    </source>
</evidence>
<evidence type="ECO:0000256" key="3">
    <source>
        <dbReference type="ARBA" id="ARBA00036807"/>
    </source>
</evidence>
<accession>A0A146MFD0</accession>